<evidence type="ECO:0000259" key="7">
    <source>
        <dbReference type="PROSITE" id="PS50240"/>
    </source>
</evidence>
<dbReference type="PROSITE" id="PS00135">
    <property type="entry name" value="TRYPSIN_SER"/>
    <property type="match status" value="1"/>
</dbReference>
<dbReference type="GO" id="GO:0006508">
    <property type="term" value="P:proteolysis"/>
    <property type="evidence" value="ECO:0007669"/>
    <property type="project" value="InterPro"/>
</dbReference>
<organism evidence="8 9">
    <name type="scientific">Spodoptera exigua</name>
    <name type="common">Beet armyworm</name>
    <name type="synonym">Noctua fulgens</name>
    <dbReference type="NCBI Taxonomy" id="7107"/>
    <lineage>
        <taxon>Eukaryota</taxon>
        <taxon>Metazoa</taxon>
        <taxon>Ecdysozoa</taxon>
        <taxon>Arthropoda</taxon>
        <taxon>Hexapoda</taxon>
        <taxon>Insecta</taxon>
        <taxon>Pterygota</taxon>
        <taxon>Neoptera</taxon>
        <taxon>Endopterygota</taxon>
        <taxon>Lepidoptera</taxon>
        <taxon>Glossata</taxon>
        <taxon>Ditrysia</taxon>
        <taxon>Noctuoidea</taxon>
        <taxon>Noctuidae</taxon>
        <taxon>Amphipyrinae</taxon>
        <taxon>Spodoptera</taxon>
    </lineage>
</organism>
<evidence type="ECO:0000313" key="8">
    <source>
        <dbReference type="EMBL" id="KAH9637493.1"/>
    </source>
</evidence>
<accession>A0A922MIV2</accession>
<comment type="caution">
    <text evidence="8">The sequence shown here is derived from an EMBL/GenBank/DDBJ whole genome shotgun (WGS) entry which is preliminary data.</text>
</comment>
<evidence type="ECO:0000256" key="2">
    <source>
        <dbReference type="ARBA" id="ARBA00022525"/>
    </source>
</evidence>
<reference evidence="8" key="1">
    <citation type="journal article" date="2021" name="G3 (Bethesda)">
        <title>Genome and transcriptome analysis of the beet armyworm Spodoptera exigua reveals targets for pest control. .</title>
        <authorList>
            <person name="Simon S."/>
            <person name="Breeschoten T."/>
            <person name="Jansen H.J."/>
            <person name="Dirks R.P."/>
            <person name="Schranz M.E."/>
            <person name="Ros V.I.D."/>
        </authorList>
    </citation>
    <scope>NUCLEOTIDE SEQUENCE</scope>
    <source>
        <strain evidence="8">TB_SE_WUR_2020</strain>
    </source>
</reference>
<dbReference type="Pfam" id="PF00089">
    <property type="entry name" value="Trypsin"/>
    <property type="match status" value="1"/>
</dbReference>
<dbReference type="FunFam" id="2.40.10.10:FF:000054">
    <property type="entry name" value="Complement C1r subcomponent"/>
    <property type="match status" value="1"/>
</dbReference>
<dbReference type="GO" id="GO:0005576">
    <property type="term" value="C:extracellular region"/>
    <property type="evidence" value="ECO:0007669"/>
    <property type="project" value="UniProtKB-SubCell"/>
</dbReference>
<evidence type="ECO:0000256" key="4">
    <source>
        <dbReference type="ARBA" id="ARBA00023157"/>
    </source>
</evidence>
<dbReference type="InterPro" id="IPR001254">
    <property type="entry name" value="Trypsin_dom"/>
</dbReference>
<dbReference type="InterPro" id="IPR043504">
    <property type="entry name" value="Peptidase_S1_PA_chymotrypsin"/>
</dbReference>
<dbReference type="InterPro" id="IPR033116">
    <property type="entry name" value="TRYPSIN_SER"/>
</dbReference>
<evidence type="ECO:0000313" key="9">
    <source>
        <dbReference type="Proteomes" id="UP000814243"/>
    </source>
</evidence>
<dbReference type="InterPro" id="IPR009003">
    <property type="entry name" value="Peptidase_S1_PA"/>
</dbReference>
<dbReference type="PROSITE" id="PS50240">
    <property type="entry name" value="TRYPSIN_DOM"/>
    <property type="match status" value="1"/>
</dbReference>
<gene>
    <name evidence="8" type="ORF">HF086_010904</name>
</gene>
<dbReference type="GO" id="GO:0004252">
    <property type="term" value="F:serine-type endopeptidase activity"/>
    <property type="evidence" value="ECO:0007669"/>
    <property type="project" value="InterPro"/>
</dbReference>
<sequence>MAAGWGTVAEGKNHSCYLQEVDLPILSNEACKNANYTSEMIGDGMLCAGYPEVGKKDTCQGDSGGPLSAERSDKRHEQLDRTDSDVQLLITNSRSFELGKEFQFSKIEVERE</sequence>
<evidence type="ECO:0000256" key="1">
    <source>
        <dbReference type="ARBA" id="ARBA00004613"/>
    </source>
</evidence>
<dbReference type="PANTHER" id="PTHR24252">
    <property type="entry name" value="ACROSIN-RELATED"/>
    <property type="match status" value="1"/>
</dbReference>
<protein>
    <recommendedName>
        <fullName evidence="7">Peptidase S1 domain-containing protein</fullName>
    </recommendedName>
</protein>
<evidence type="ECO:0000256" key="6">
    <source>
        <dbReference type="SAM" id="MobiDB-lite"/>
    </source>
</evidence>
<keyword evidence="3" id="KW-0732">Signal</keyword>
<name>A0A922MIV2_SPOEX</name>
<keyword evidence="5" id="KW-0325">Glycoprotein</keyword>
<dbReference type="Gene3D" id="2.40.10.10">
    <property type="entry name" value="Trypsin-like serine proteases"/>
    <property type="match status" value="1"/>
</dbReference>
<comment type="subcellular location">
    <subcellularLocation>
        <location evidence="1">Secreted</location>
    </subcellularLocation>
</comment>
<feature type="domain" description="Peptidase S1" evidence="7">
    <location>
        <begin position="1"/>
        <end position="112"/>
    </location>
</feature>
<dbReference type="AlphaFoldDB" id="A0A922MIV2"/>
<evidence type="ECO:0000256" key="5">
    <source>
        <dbReference type="ARBA" id="ARBA00023180"/>
    </source>
</evidence>
<feature type="region of interest" description="Disordered" evidence="6">
    <location>
        <begin position="58"/>
        <end position="81"/>
    </location>
</feature>
<dbReference type="SUPFAM" id="SSF50494">
    <property type="entry name" value="Trypsin-like serine proteases"/>
    <property type="match status" value="1"/>
</dbReference>
<dbReference type="Proteomes" id="UP000814243">
    <property type="component" value="Unassembled WGS sequence"/>
</dbReference>
<feature type="compositionally biased region" description="Basic and acidic residues" evidence="6">
    <location>
        <begin position="70"/>
        <end position="81"/>
    </location>
</feature>
<evidence type="ECO:0000256" key="3">
    <source>
        <dbReference type="ARBA" id="ARBA00022729"/>
    </source>
</evidence>
<proteinExistence type="predicted"/>
<keyword evidence="2" id="KW-0964">Secreted</keyword>
<keyword evidence="4" id="KW-1015">Disulfide bond</keyword>
<dbReference type="PANTHER" id="PTHR24252:SF7">
    <property type="entry name" value="HYALIN"/>
    <property type="match status" value="1"/>
</dbReference>
<dbReference type="EMBL" id="JACEFF010000446">
    <property type="protein sequence ID" value="KAH9637493.1"/>
    <property type="molecule type" value="Genomic_DNA"/>
</dbReference>